<dbReference type="EMBL" id="LSSK01000536">
    <property type="protein sequence ID" value="OMH83008.1"/>
    <property type="molecule type" value="Genomic_DNA"/>
</dbReference>
<proteinExistence type="predicted"/>
<evidence type="ECO:0000313" key="2">
    <source>
        <dbReference type="Proteomes" id="UP000188320"/>
    </source>
</evidence>
<evidence type="ECO:0000313" key="1">
    <source>
        <dbReference type="EMBL" id="OMH83008.1"/>
    </source>
</evidence>
<dbReference type="AlphaFoldDB" id="A0A1R1PPX6"/>
<accession>A0A1R1PPX6</accession>
<name>A0A1R1PPX6_ZANCU</name>
<protein>
    <submittedName>
        <fullName evidence="1">Uncharacterized protein</fullName>
    </submittedName>
</protein>
<dbReference type="Proteomes" id="UP000188320">
    <property type="component" value="Unassembled WGS sequence"/>
</dbReference>
<reference evidence="2" key="1">
    <citation type="submission" date="2017-01" db="EMBL/GenBank/DDBJ databases">
        <authorList>
            <person name="Wang Y."/>
            <person name="White M."/>
            <person name="Kvist S."/>
            <person name="Moncalvo J.-M."/>
        </authorList>
    </citation>
    <scope>NUCLEOTIDE SEQUENCE [LARGE SCALE GENOMIC DNA]</scope>
    <source>
        <strain evidence="2">COL-18-3</strain>
    </source>
</reference>
<sequence>MGEEIFGRLDFFQQMVLP</sequence>
<organism evidence="1 2">
    <name type="scientific">Zancudomyces culisetae</name>
    <name type="common">Gut fungus</name>
    <name type="synonym">Smittium culisetae</name>
    <dbReference type="NCBI Taxonomy" id="1213189"/>
    <lineage>
        <taxon>Eukaryota</taxon>
        <taxon>Fungi</taxon>
        <taxon>Fungi incertae sedis</taxon>
        <taxon>Zoopagomycota</taxon>
        <taxon>Kickxellomycotina</taxon>
        <taxon>Harpellomycetes</taxon>
        <taxon>Harpellales</taxon>
        <taxon>Legeriomycetaceae</taxon>
        <taxon>Zancudomyces</taxon>
    </lineage>
</organism>
<keyword evidence="2" id="KW-1185">Reference proteome</keyword>
<comment type="caution">
    <text evidence="1">The sequence shown here is derived from an EMBL/GenBank/DDBJ whole genome shotgun (WGS) entry which is preliminary data.</text>
</comment>
<feature type="non-terminal residue" evidence="1">
    <location>
        <position position="18"/>
    </location>
</feature>
<gene>
    <name evidence="1" type="ORF">AX774_g3485</name>
</gene>